<dbReference type="PANTHER" id="PTHR12049">
    <property type="entry name" value="PROTEIN ARGININE METHYLTRANSFERASE NDUFAF7, MITOCHONDRIAL"/>
    <property type="match status" value="1"/>
</dbReference>
<dbReference type="Pfam" id="PF02636">
    <property type="entry name" value="Methyltransf_28"/>
    <property type="match status" value="1"/>
</dbReference>
<reference evidence="3" key="2">
    <citation type="submission" date="2020-09" db="EMBL/GenBank/DDBJ databases">
        <authorList>
            <person name="Sun Q."/>
            <person name="Kim S."/>
        </authorList>
    </citation>
    <scope>NUCLEOTIDE SEQUENCE</scope>
    <source>
        <strain evidence="3">KCTC 42651</strain>
    </source>
</reference>
<gene>
    <name evidence="3" type="ORF">GCM10017083_30990</name>
</gene>
<dbReference type="SUPFAM" id="SSF53335">
    <property type="entry name" value="S-adenosyl-L-methionine-dependent methyltransferases"/>
    <property type="match status" value="1"/>
</dbReference>
<keyword evidence="4" id="KW-1185">Reference proteome</keyword>
<protein>
    <submittedName>
        <fullName evidence="3">ATP synthase subunit beta</fullName>
    </submittedName>
</protein>
<proteinExistence type="predicted"/>
<accession>A0A918XU81</accession>
<name>A0A918XU81_9PROT</name>
<comment type="caution">
    <text evidence="3">The sequence shown here is derived from an EMBL/GenBank/DDBJ whole genome shotgun (WGS) entry which is preliminary data.</text>
</comment>
<sequence length="374" mass="39021">MSRSAMALADRLRRRIAAEGPLSVADVMAAALVDPEHGYYTTRDPFGAAGDFVTAPEISQTFGELIGLWAAVVWQGMGAPDPVSLVELGPGRGTLMADALRAARGVPAFRAALRVHLVEASPVLRRRQAEALRDAAPVGASPVWHDALDSLPDGPSIVIANEFFDALPIVQLVRDGRVWRERRVAVDPAGGGFVWTLTPGASPHAALLAPAIRDAAPDGALAEICPTGLSVARTLAERVARGGGAVLAIDYGHAPSGVGDTLQAVKGHRPVGVLDTLGEADLTAHVDFAALGRAVVQAGAAQHGPVTQGDFLRRLGIEARAEALCRNAAEHQRATIRSGCTRLIDPDEMGTLFKAVAWTPAAAPPPPGFERPDA</sequence>
<dbReference type="PANTHER" id="PTHR12049:SF7">
    <property type="entry name" value="PROTEIN ARGININE METHYLTRANSFERASE NDUFAF7, MITOCHONDRIAL"/>
    <property type="match status" value="1"/>
</dbReference>
<keyword evidence="1" id="KW-0489">Methyltransferase</keyword>
<evidence type="ECO:0000256" key="2">
    <source>
        <dbReference type="ARBA" id="ARBA00022679"/>
    </source>
</evidence>
<dbReference type="Proteomes" id="UP000630353">
    <property type="component" value="Unassembled WGS sequence"/>
</dbReference>
<dbReference type="InterPro" id="IPR029063">
    <property type="entry name" value="SAM-dependent_MTases_sf"/>
</dbReference>
<dbReference type="GO" id="GO:0035243">
    <property type="term" value="F:protein-arginine omega-N symmetric methyltransferase activity"/>
    <property type="evidence" value="ECO:0007669"/>
    <property type="project" value="TreeGrafter"/>
</dbReference>
<dbReference type="EMBL" id="BMZS01000007">
    <property type="protein sequence ID" value="GHD53980.1"/>
    <property type="molecule type" value="Genomic_DNA"/>
</dbReference>
<evidence type="ECO:0000313" key="3">
    <source>
        <dbReference type="EMBL" id="GHD53980.1"/>
    </source>
</evidence>
<organism evidence="3 4">
    <name type="scientific">Thalassobaculum fulvum</name>
    <dbReference type="NCBI Taxonomy" id="1633335"/>
    <lineage>
        <taxon>Bacteria</taxon>
        <taxon>Pseudomonadati</taxon>
        <taxon>Pseudomonadota</taxon>
        <taxon>Alphaproteobacteria</taxon>
        <taxon>Rhodospirillales</taxon>
        <taxon>Thalassobaculaceae</taxon>
        <taxon>Thalassobaculum</taxon>
    </lineage>
</organism>
<keyword evidence="2" id="KW-0808">Transferase</keyword>
<dbReference type="InterPro" id="IPR038375">
    <property type="entry name" value="NDUFAF7_sf"/>
</dbReference>
<evidence type="ECO:0000256" key="1">
    <source>
        <dbReference type="ARBA" id="ARBA00022603"/>
    </source>
</evidence>
<dbReference type="InterPro" id="IPR003788">
    <property type="entry name" value="NDUFAF7"/>
</dbReference>
<dbReference type="RefSeq" id="WP_229837237.1">
    <property type="nucleotide sequence ID" value="NZ_BMZS01000007.1"/>
</dbReference>
<evidence type="ECO:0000313" key="4">
    <source>
        <dbReference type="Proteomes" id="UP000630353"/>
    </source>
</evidence>
<dbReference type="AlphaFoldDB" id="A0A918XU81"/>
<reference evidence="3" key="1">
    <citation type="journal article" date="2014" name="Int. J. Syst. Evol. Microbiol.">
        <title>Complete genome sequence of Corynebacterium casei LMG S-19264T (=DSM 44701T), isolated from a smear-ripened cheese.</title>
        <authorList>
            <consortium name="US DOE Joint Genome Institute (JGI-PGF)"/>
            <person name="Walter F."/>
            <person name="Albersmeier A."/>
            <person name="Kalinowski J."/>
            <person name="Ruckert C."/>
        </authorList>
    </citation>
    <scope>NUCLEOTIDE SEQUENCE</scope>
    <source>
        <strain evidence="3">KCTC 42651</strain>
    </source>
</reference>
<dbReference type="GO" id="GO:0032259">
    <property type="term" value="P:methylation"/>
    <property type="evidence" value="ECO:0007669"/>
    <property type="project" value="UniProtKB-KW"/>
</dbReference>
<dbReference type="Gene3D" id="3.40.50.12710">
    <property type="match status" value="1"/>
</dbReference>